<dbReference type="EMBL" id="JAGSOY010000013">
    <property type="protein sequence ID" value="MBU2711028.1"/>
    <property type="molecule type" value="Genomic_DNA"/>
</dbReference>
<accession>A0ABS5ZAW4</accession>
<dbReference type="InterPro" id="IPR001757">
    <property type="entry name" value="P_typ_ATPase"/>
</dbReference>
<reference evidence="12 13" key="1">
    <citation type="submission" date="2021-04" db="EMBL/GenBank/DDBJ databases">
        <authorList>
            <person name="Pira H."/>
            <person name="Risdian C."/>
            <person name="Wink J."/>
        </authorList>
    </citation>
    <scope>NUCLEOTIDE SEQUENCE [LARGE SCALE GENOMIC DNA]</scope>
    <source>
        <strain evidence="12 13">WH53</strain>
    </source>
</reference>
<dbReference type="SFLD" id="SFLDS00003">
    <property type="entry name" value="Haloacid_Dehalogenase"/>
    <property type="match status" value="1"/>
</dbReference>
<name>A0ABS5ZAW4_9GAMM</name>
<keyword evidence="4 10" id="KW-0812">Transmembrane</keyword>
<dbReference type="SMART" id="SM00831">
    <property type="entry name" value="Cation_ATPase_N"/>
    <property type="match status" value="1"/>
</dbReference>
<evidence type="ECO:0000256" key="7">
    <source>
        <dbReference type="ARBA" id="ARBA00022967"/>
    </source>
</evidence>
<keyword evidence="3" id="KW-1003">Cell membrane</keyword>
<keyword evidence="8 10" id="KW-1133">Transmembrane helix</keyword>
<sequence>MLSLEKKHWHDLTDKESIDALETDAIRGLTSDQVYERQKCFGFNQLSVKQQKSNFRLFFSQFNQPLIYILLAATLITLLLKEWVDASVIFGVVLVNAIIGFMQERKAIKAIAALANAMNYEATVIRNGQKRQIAIQQLVPGDLVLLQSGDKVPADLRLLHSRDLYIDESSLTGESVPVAKNTALLPTESMLVDQHNMAFSTSLVTYGVGKGVVVTTGDATEIGKINALLARTTKLQTPLLKKMEKFSQALLWVILLLAGMTFLFGIMHGESWLDMFMAAVALAVGAIPEGLPAAMTITLGIGVARMAQRNAIIRKLPAVETLGSTTVICSDKTGTLTQNQMTVARIVAAGIEYEVTGAGYTPHGKVHFQGETADLTKNKALSQCLKAGVLCNEARLFQKESSWCIEGDPTEAALIVSANKGGLDHEVLHSDHPRCDAIPFESEYQYMATVHHHESEDTHLVYLKGSVESILSRCQSMLDDSGHEQPLNTKLIEQQMKQLAAQGMRVLAFACTEHEVALGAIGHDHVAEQLVFLGLQGMIDPPRKEVIESIQQCHTAGISVKMITGDHGVTALAIAKQIGLFTSVSQHNVMMGTEIQQLDDQQLIAKVQQVSVFARIAPEQKLRLVEALQAQGEVVAMTGDGVNDAPALKQADIGVAMGREGTEVAKEAADMVLTDDNFSSIVSAVQEGRGIYDNLIKFISWTLPTNVGEGLVILMAVLLGTTLPILPVQILWINMTTAICLGLMLAFEPKEQGIMIRPPRIPNSPILGKQLILRIIIVSVLLVLSAFWLFHQTLADSGNVAKAHTMAVNVFVFGEMLYLFNCRKLYVSPVFTTLLGNPWLMFGALFMTGLQVLYTYWAPMQMIFHSAPLTWLDWGYIMCAAIIIFLAVSLEKLLYKSEVATKF</sequence>
<dbReference type="InterPro" id="IPR004014">
    <property type="entry name" value="ATPase_P-typ_cation-transptr_N"/>
</dbReference>
<organism evidence="12 13">
    <name type="scientific">Zooshikella harenae</name>
    <dbReference type="NCBI Taxonomy" id="2827238"/>
    <lineage>
        <taxon>Bacteria</taxon>
        <taxon>Pseudomonadati</taxon>
        <taxon>Pseudomonadota</taxon>
        <taxon>Gammaproteobacteria</taxon>
        <taxon>Oceanospirillales</taxon>
        <taxon>Zooshikellaceae</taxon>
        <taxon>Zooshikella</taxon>
    </lineage>
</organism>
<feature type="transmembrane region" description="Helical" evidence="10">
    <location>
        <begin position="275"/>
        <end position="304"/>
    </location>
</feature>
<feature type="transmembrane region" description="Helical" evidence="10">
    <location>
        <begin position="62"/>
        <end position="80"/>
    </location>
</feature>
<dbReference type="Pfam" id="PF08282">
    <property type="entry name" value="Hydrolase_3"/>
    <property type="match status" value="1"/>
</dbReference>
<dbReference type="Gene3D" id="2.70.150.10">
    <property type="entry name" value="Calcium-transporting ATPase, cytoplasmic transduction domain A"/>
    <property type="match status" value="1"/>
</dbReference>
<keyword evidence="9 10" id="KW-0472">Membrane</keyword>
<feature type="transmembrane region" description="Helical" evidence="10">
    <location>
        <begin position="834"/>
        <end position="854"/>
    </location>
</feature>
<dbReference type="SUPFAM" id="SSF81660">
    <property type="entry name" value="Metal cation-transporting ATPase, ATP-binding domain N"/>
    <property type="match status" value="1"/>
</dbReference>
<keyword evidence="6" id="KW-0067">ATP-binding</keyword>
<dbReference type="RefSeq" id="WP_215819189.1">
    <property type="nucleotide sequence ID" value="NZ_JAGSOY010000013.1"/>
</dbReference>
<dbReference type="InterPro" id="IPR044492">
    <property type="entry name" value="P_typ_ATPase_HD_dom"/>
</dbReference>
<feature type="transmembrane region" description="Helical" evidence="10">
    <location>
        <begin position="249"/>
        <end position="269"/>
    </location>
</feature>
<comment type="subcellular location">
    <subcellularLocation>
        <location evidence="1">Cell membrane</location>
        <topology evidence="1">Multi-pass membrane protein</topology>
    </subcellularLocation>
</comment>
<dbReference type="NCBIfam" id="TIGR01494">
    <property type="entry name" value="ATPase_P-type"/>
    <property type="match status" value="3"/>
</dbReference>
<feature type="transmembrane region" description="Helical" evidence="10">
    <location>
        <begin position="725"/>
        <end position="747"/>
    </location>
</feature>
<evidence type="ECO:0000256" key="10">
    <source>
        <dbReference type="SAM" id="Phobius"/>
    </source>
</evidence>
<dbReference type="SUPFAM" id="SSF81665">
    <property type="entry name" value="Calcium ATPase, transmembrane domain M"/>
    <property type="match status" value="1"/>
</dbReference>
<dbReference type="InterPro" id="IPR006068">
    <property type="entry name" value="ATPase_P-typ_cation-transptr_C"/>
</dbReference>
<dbReference type="Gene3D" id="3.40.50.1000">
    <property type="entry name" value="HAD superfamily/HAD-like"/>
    <property type="match status" value="1"/>
</dbReference>
<dbReference type="InterPro" id="IPR008250">
    <property type="entry name" value="ATPase_P-typ_transduc_dom_A_sf"/>
</dbReference>
<dbReference type="InterPro" id="IPR050510">
    <property type="entry name" value="Cation_transp_ATPase_P-type"/>
</dbReference>
<dbReference type="InterPro" id="IPR018303">
    <property type="entry name" value="ATPase_P-typ_P_site"/>
</dbReference>
<dbReference type="PRINTS" id="PR00119">
    <property type="entry name" value="CATATPASE"/>
</dbReference>
<evidence type="ECO:0000256" key="2">
    <source>
        <dbReference type="ARBA" id="ARBA00005675"/>
    </source>
</evidence>
<dbReference type="SUPFAM" id="SSF56784">
    <property type="entry name" value="HAD-like"/>
    <property type="match status" value="1"/>
</dbReference>
<dbReference type="InterPro" id="IPR023214">
    <property type="entry name" value="HAD_sf"/>
</dbReference>
<dbReference type="InterPro" id="IPR059000">
    <property type="entry name" value="ATPase_P-type_domA"/>
</dbReference>
<evidence type="ECO:0000256" key="8">
    <source>
        <dbReference type="ARBA" id="ARBA00022989"/>
    </source>
</evidence>
<evidence type="ECO:0000256" key="6">
    <source>
        <dbReference type="ARBA" id="ARBA00022840"/>
    </source>
</evidence>
<dbReference type="PANTHER" id="PTHR43294">
    <property type="entry name" value="SODIUM/POTASSIUM-TRANSPORTING ATPASE SUBUNIT ALPHA"/>
    <property type="match status" value="1"/>
</dbReference>
<comment type="similarity">
    <text evidence="2">Belongs to the cation transport ATPase (P-type) (TC 3.A.3) family. Type IIA subfamily.</text>
</comment>
<dbReference type="Pfam" id="PF00122">
    <property type="entry name" value="E1-E2_ATPase"/>
    <property type="match status" value="1"/>
</dbReference>
<gene>
    <name evidence="12" type="ORF">KCG35_08150</name>
</gene>
<evidence type="ECO:0000313" key="12">
    <source>
        <dbReference type="EMBL" id="MBU2711028.1"/>
    </source>
</evidence>
<dbReference type="Gene3D" id="1.20.1110.10">
    <property type="entry name" value="Calcium-transporting ATPase, transmembrane domain"/>
    <property type="match status" value="1"/>
</dbReference>
<dbReference type="Pfam" id="PF00690">
    <property type="entry name" value="Cation_ATPase_N"/>
    <property type="match status" value="1"/>
</dbReference>
<keyword evidence="7" id="KW-1278">Translocase</keyword>
<keyword evidence="13" id="KW-1185">Reference proteome</keyword>
<dbReference type="SFLD" id="SFLDF00027">
    <property type="entry name" value="p-type_atpase"/>
    <property type="match status" value="1"/>
</dbReference>
<protein>
    <submittedName>
        <fullName evidence="12">Cation-transporting P-type ATPase</fullName>
    </submittedName>
</protein>
<dbReference type="PANTHER" id="PTHR43294:SF21">
    <property type="entry name" value="CATION TRANSPORTING ATPASE"/>
    <property type="match status" value="1"/>
</dbReference>
<dbReference type="SUPFAM" id="SSF81653">
    <property type="entry name" value="Calcium ATPase, transduction domain A"/>
    <property type="match status" value="1"/>
</dbReference>
<dbReference type="InterPro" id="IPR023299">
    <property type="entry name" value="ATPase_P-typ_cyto_dom_N"/>
</dbReference>
<proteinExistence type="inferred from homology"/>
<dbReference type="Gene3D" id="3.40.1110.10">
    <property type="entry name" value="Calcium-transporting ATPase, cytoplasmic domain N"/>
    <property type="match status" value="1"/>
</dbReference>
<evidence type="ECO:0000313" key="13">
    <source>
        <dbReference type="Proteomes" id="UP000690515"/>
    </source>
</evidence>
<evidence type="ECO:0000256" key="4">
    <source>
        <dbReference type="ARBA" id="ARBA00022692"/>
    </source>
</evidence>
<dbReference type="PRINTS" id="PR00120">
    <property type="entry name" value="HATPASE"/>
</dbReference>
<evidence type="ECO:0000256" key="1">
    <source>
        <dbReference type="ARBA" id="ARBA00004651"/>
    </source>
</evidence>
<evidence type="ECO:0000256" key="3">
    <source>
        <dbReference type="ARBA" id="ARBA00022475"/>
    </source>
</evidence>
<keyword evidence="5" id="KW-0547">Nucleotide-binding</keyword>
<feature type="transmembrane region" description="Helical" evidence="10">
    <location>
        <begin position="86"/>
        <end position="102"/>
    </location>
</feature>
<feature type="transmembrane region" description="Helical" evidence="10">
    <location>
        <begin position="771"/>
        <end position="791"/>
    </location>
</feature>
<dbReference type="InterPro" id="IPR023298">
    <property type="entry name" value="ATPase_P-typ_TM_dom_sf"/>
</dbReference>
<dbReference type="Proteomes" id="UP000690515">
    <property type="component" value="Unassembled WGS sequence"/>
</dbReference>
<evidence type="ECO:0000256" key="5">
    <source>
        <dbReference type="ARBA" id="ARBA00022741"/>
    </source>
</evidence>
<dbReference type="SFLD" id="SFLDG00002">
    <property type="entry name" value="C1.7:_P-type_atpase_like"/>
    <property type="match status" value="1"/>
</dbReference>
<dbReference type="Pfam" id="PF00689">
    <property type="entry name" value="Cation_ATPase_C"/>
    <property type="match status" value="1"/>
</dbReference>
<feature type="transmembrane region" description="Helical" evidence="10">
    <location>
        <begin position="874"/>
        <end position="895"/>
    </location>
</feature>
<dbReference type="InterPro" id="IPR036412">
    <property type="entry name" value="HAD-like_sf"/>
</dbReference>
<feature type="domain" description="Cation-transporting P-type ATPase N-terminal" evidence="11">
    <location>
        <begin position="8"/>
        <end position="82"/>
    </location>
</feature>
<dbReference type="CDD" id="cd02080">
    <property type="entry name" value="P-type_ATPase_cation"/>
    <property type="match status" value="1"/>
</dbReference>
<evidence type="ECO:0000259" key="11">
    <source>
        <dbReference type="SMART" id="SM00831"/>
    </source>
</evidence>
<dbReference type="Pfam" id="PF13246">
    <property type="entry name" value="Cation_ATPase"/>
    <property type="match status" value="1"/>
</dbReference>
<feature type="transmembrane region" description="Helical" evidence="10">
    <location>
        <begin position="803"/>
        <end position="822"/>
    </location>
</feature>
<evidence type="ECO:0000256" key="9">
    <source>
        <dbReference type="ARBA" id="ARBA00023136"/>
    </source>
</evidence>
<dbReference type="PROSITE" id="PS00154">
    <property type="entry name" value="ATPASE_E1_E2"/>
    <property type="match status" value="1"/>
</dbReference>
<feature type="transmembrane region" description="Helical" evidence="10">
    <location>
        <begin position="698"/>
        <end position="719"/>
    </location>
</feature>
<comment type="caution">
    <text evidence="12">The sequence shown here is derived from an EMBL/GenBank/DDBJ whole genome shotgun (WGS) entry which is preliminary data.</text>
</comment>